<feature type="transmembrane region" description="Helical" evidence="7">
    <location>
        <begin position="205"/>
        <end position="224"/>
    </location>
</feature>
<evidence type="ECO:0000256" key="4">
    <source>
        <dbReference type="ARBA" id="ARBA00022989"/>
    </source>
</evidence>
<feature type="transmembrane region" description="Helical" evidence="7">
    <location>
        <begin position="53"/>
        <end position="83"/>
    </location>
</feature>
<feature type="transmembrane region" description="Helical" evidence="7">
    <location>
        <begin position="290"/>
        <end position="317"/>
    </location>
</feature>
<evidence type="ECO:0000256" key="5">
    <source>
        <dbReference type="ARBA" id="ARBA00023136"/>
    </source>
</evidence>
<feature type="transmembrane region" description="Helical" evidence="7">
    <location>
        <begin position="337"/>
        <end position="362"/>
    </location>
</feature>
<dbReference type="PANTHER" id="PTHR30572:SF4">
    <property type="entry name" value="ABC TRANSPORTER PERMEASE YTRF"/>
    <property type="match status" value="1"/>
</dbReference>
<dbReference type="EMBL" id="JXSQ01000021">
    <property type="protein sequence ID" value="KIP51818.1"/>
    <property type="molecule type" value="Genomic_DNA"/>
</dbReference>
<name>A0A0D0IQP4_9MICO</name>
<evidence type="ECO:0000256" key="7">
    <source>
        <dbReference type="SAM" id="Phobius"/>
    </source>
</evidence>
<dbReference type="Pfam" id="PF02687">
    <property type="entry name" value="FtsX"/>
    <property type="match status" value="2"/>
</dbReference>
<dbReference type="GO" id="GO:0005886">
    <property type="term" value="C:plasma membrane"/>
    <property type="evidence" value="ECO:0007669"/>
    <property type="project" value="UniProtKB-SubCell"/>
</dbReference>
<feature type="domain" description="ABC3 transporter permease C-terminal" evidence="8">
    <location>
        <begin position="342"/>
        <end position="459"/>
    </location>
</feature>
<keyword evidence="10" id="KW-1185">Reference proteome</keyword>
<dbReference type="InterPro" id="IPR003838">
    <property type="entry name" value="ABC3_permease_C"/>
</dbReference>
<sequence length="466" mass="47888">MSAAPSSGLREHAATVVVSALSTLFAVTLILFTGVMGAAIDPNIIEGSGTFRVMLLMVSAIFILIALYVGAIVTANTFATIIAGRTRTIALYRLVGSTSARIRSRVAAEGLLMGAIGAAIGFALAEGLVFVATTFGPGWGWLPAGREYPLFDPLALLAVVIVALTTWAAAWAGSRRVAAVSPIAATGASVELRPEDARGRSARTVWAWILIAIGVALLAGGILMSVVSPMALGVSFFGGLFSFTGIAVGAHIIMPPVLRLTGKLIDRGPTGSLAAANAVRFPERSARSTIGLVIGVTLVVMFAVAMESYRTMALIAFDADPAMEAALNETLGVTTAIFTGLVGFSAVIAAVGMVNTLSLSVLQRTRELGLLRALGFTGAQVRRMVLAESAQMTFAALGFGLVLGVFYGWVAAQSLIGSEVGFAAPSIPWLMLAGVAVFGIALALIAAAAPARRAVRVSPVTALAID</sequence>
<feature type="transmembrane region" description="Helical" evidence="7">
    <location>
        <begin position="429"/>
        <end position="449"/>
    </location>
</feature>
<keyword evidence="5 7" id="KW-0472">Membrane</keyword>
<reference evidence="9 10" key="1">
    <citation type="submission" date="2015-01" db="EMBL/GenBank/DDBJ databases">
        <title>Draft genome sequence of Leucobacter komagatae strain VKM ST2845.</title>
        <authorList>
            <person name="Karlyshev A.V."/>
            <person name="Kudryashova E.B."/>
        </authorList>
    </citation>
    <scope>NUCLEOTIDE SEQUENCE [LARGE SCALE GENOMIC DNA]</scope>
    <source>
        <strain evidence="9 10">VKM ST2845</strain>
    </source>
</reference>
<dbReference type="OrthoDB" id="9780560at2"/>
<evidence type="ECO:0000256" key="3">
    <source>
        <dbReference type="ARBA" id="ARBA00022692"/>
    </source>
</evidence>
<dbReference type="PANTHER" id="PTHR30572">
    <property type="entry name" value="MEMBRANE COMPONENT OF TRANSPORTER-RELATED"/>
    <property type="match status" value="1"/>
</dbReference>
<feature type="transmembrane region" description="Helical" evidence="7">
    <location>
        <begin position="153"/>
        <end position="172"/>
    </location>
</feature>
<comment type="caution">
    <text evidence="9">The sequence shown here is derived from an EMBL/GenBank/DDBJ whole genome shotgun (WGS) entry which is preliminary data.</text>
</comment>
<keyword evidence="4 7" id="KW-1133">Transmembrane helix</keyword>
<dbReference type="Proteomes" id="UP000032120">
    <property type="component" value="Unassembled WGS sequence"/>
</dbReference>
<evidence type="ECO:0000256" key="1">
    <source>
        <dbReference type="ARBA" id="ARBA00004651"/>
    </source>
</evidence>
<evidence type="ECO:0000313" key="9">
    <source>
        <dbReference type="EMBL" id="KIP51818.1"/>
    </source>
</evidence>
<evidence type="ECO:0000256" key="2">
    <source>
        <dbReference type="ARBA" id="ARBA00022475"/>
    </source>
</evidence>
<evidence type="ECO:0000313" key="10">
    <source>
        <dbReference type="Proteomes" id="UP000032120"/>
    </source>
</evidence>
<accession>A0A0D0IQP4</accession>
<dbReference type="AlphaFoldDB" id="A0A0D0IQP4"/>
<comment type="subcellular location">
    <subcellularLocation>
        <location evidence="1">Cell membrane</location>
        <topology evidence="1">Multi-pass membrane protein</topology>
    </subcellularLocation>
</comment>
<protein>
    <submittedName>
        <fullName evidence="9">ABC transporter permease</fullName>
    </submittedName>
</protein>
<gene>
    <name evidence="9" type="ORF">SD72_12780</name>
</gene>
<feature type="transmembrane region" description="Helical" evidence="7">
    <location>
        <begin position="230"/>
        <end position="253"/>
    </location>
</feature>
<keyword evidence="2" id="KW-1003">Cell membrane</keyword>
<feature type="domain" description="ABC3 transporter permease C-terminal" evidence="8">
    <location>
        <begin position="61"/>
        <end position="178"/>
    </location>
</feature>
<feature type="transmembrane region" description="Helical" evidence="7">
    <location>
        <begin position="111"/>
        <end position="133"/>
    </location>
</feature>
<proteinExistence type="inferred from homology"/>
<comment type="similarity">
    <text evidence="6">Belongs to the ABC-4 integral membrane protein family.</text>
</comment>
<evidence type="ECO:0000259" key="8">
    <source>
        <dbReference type="Pfam" id="PF02687"/>
    </source>
</evidence>
<dbReference type="GO" id="GO:0022857">
    <property type="term" value="F:transmembrane transporter activity"/>
    <property type="evidence" value="ECO:0007669"/>
    <property type="project" value="TreeGrafter"/>
</dbReference>
<organism evidence="9 10">
    <name type="scientific">Leucobacter komagatae</name>
    <dbReference type="NCBI Taxonomy" id="55969"/>
    <lineage>
        <taxon>Bacteria</taxon>
        <taxon>Bacillati</taxon>
        <taxon>Actinomycetota</taxon>
        <taxon>Actinomycetes</taxon>
        <taxon>Micrococcales</taxon>
        <taxon>Microbacteriaceae</taxon>
        <taxon>Leucobacter</taxon>
    </lineage>
</organism>
<keyword evidence="3 7" id="KW-0812">Transmembrane</keyword>
<dbReference type="RefSeq" id="WP_042544852.1">
    <property type="nucleotide sequence ID" value="NZ_JXSQ01000021.1"/>
</dbReference>
<evidence type="ECO:0000256" key="6">
    <source>
        <dbReference type="ARBA" id="ARBA00038076"/>
    </source>
</evidence>
<feature type="transmembrane region" description="Helical" evidence="7">
    <location>
        <begin position="392"/>
        <end position="409"/>
    </location>
</feature>
<dbReference type="InterPro" id="IPR050250">
    <property type="entry name" value="Macrolide_Exporter_MacB"/>
</dbReference>